<dbReference type="InterPro" id="IPR000524">
    <property type="entry name" value="Tscrpt_reg_HTH_GntR"/>
</dbReference>
<sequence>MVSHALENPRFTPVANLRRRGAKKLLVDDVYPQIFDAILEQRIAPGSRFTEDSLGQAFGVSRSIVRQVLARLSHQQVVILRPNHRPQVAAPDLEQTRQILHARRLAEIALVRLACQQPRKRLQPLHQLVSREREAIERGWHGPAIRLSGEFHLQLAQLAGNAPLANFLGSLVPLTSLAIAQLAGQALQHCAWQEHAAIVEALQEADATVAEALMQQHLEHLQLRLLRGLEEQAAQRRVSRPASARSPGESSLPASHRR</sequence>
<dbReference type="GO" id="GO:0003700">
    <property type="term" value="F:DNA-binding transcription factor activity"/>
    <property type="evidence" value="ECO:0007669"/>
    <property type="project" value="InterPro"/>
</dbReference>
<dbReference type="PANTHER" id="PTHR43537">
    <property type="entry name" value="TRANSCRIPTIONAL REGULATOR, GNTR FAMILY"/>
    <property type="match status" value="1"/>
</dbReference>
<dbReference type="PANTHER" id="PTHR43537:SF53">
    <property type="entry name" value="HTH-TYPE TRANSCRIPTIONAL REPRESSOR NANR"/>
    <property type="match status" value="1"/>
</dbReference>
<comment type="caution">
    <text evidence="6">The sequence shown here is derived from an EMBL/GenBank/DDBJ whole genome shotgun (WGS) entry which is preliminary data.</text>
</comment>
<dbReference type="GO" id="GO:0003677">
    <property type="term" value="F:DNA binding"/>
    <property type="evidence" value="ECO:0007669"/>
    <property type="project" value="UniProtKB-KW"/>
</dbReference>
<dbReference type="Gene3D" id="1.20.120.530">
    <property type="entry name" value="GntR ligand-binding domain-like"/>
    <property type="match status" value="1"/>
</dbReference>
<evidence type="ECO:0000256" key="3">
    <source>
        <dbReference type="ARBA" id="ARBA00023163"/>
    </source>
</evidence>
<dbReference type="Proteomes" id="UP000486534">
    <property type="component" value="Unassembled WGS sequence"/>
</dbReference>
<evidence type="ECO:0000259" key="5">
    <source>
        <dbReference type="PROSITE" id="PS50949"/>
    </source>
</evidence>
<feature type="compositionally biased region" description="Polar residues" evidence="4">
    <location>
        <begin position="248"/>
        <end position="258"/>
    </location>
</feature>
<dbReference type="SMART" id="SM00345">
    <property type="entry name" value="HTH_GNTR"/>
    <property type="match status" value="1"/>
</dbReference>
<feature type="region of interest" description="Disordered" evidence="4">
    <location>
        <begin position="236"/>
        <end position="258"/>
    </location>
</feature>
<dbReference type="AlphaFoldDB" id="A0A7X1PSA1"/>
<feature type="compositionally biased region" description="Low complexity" evidence="4">
    <location>
        <begin position="236"/>
        <end position="247"/>
    </location>
</feature>
<dbReference type="Gene3D" id="1.10.10.10">
    <property type="entry name" value="Winged helix-like DNA-binding domain superfamily/Winged helix DNA-binding domain"/>
    <property type="match status" value="1"/>
</dbReference>
<proteinExistence type="predicted"/>
<dbReference type="PROSITE" id="PS50949">
    <property type="entry name" value="HTH_GNTR"/>
    <property type="match status" value="1"/>
</dbReference>
<evidence type="ECO:0000256" key="4">
    <source>
        <dbReference type="SAM" id="MobiDB-lite"/>
    </source>
</evidence>
<evidence type="ECO:0000256" key="1">
    <source>
        <dbReference type="ARBA" id="ARBA00023015"/>
    </source>
</evidence>
<dbReference type="EMBL" id="WHUV01000007">
    <property type="protein sequence ID" value="MQA57574.1"/>
    <property type="molecule type" value="Genomic_DNA"/>
</dbReference>
<accession>A0A7X1PSA1</accession>
<evidence type="ECO:0000313" key="6">
    <source>
        <dbReference type="EMBL" id="MQA57574.1"/>
    </source>
</evidence>
<dbReference type="RefSeq" id="WP_152899672.1">
    <property type="nucleotide sequence ID" value="NZ_WHUV01000007.1"/>
</dbReference>
<dbReference type="Pfam" id="PF07729">
    <property type="entry name" value="FCD"/>
    <property type="match status" value="1"/>
</dbReference>
<dbReference type="InterPro" id="IPR008920">
    <property type="entry name" value="TF_FadR/GntR_C"/>
</dbReference>
<dbReference type="SMART" id="SM00895">
    <property type="entry name" value="FCD"/>
    <property type="match status" value="1"/>
</dbReference>
<reference evidence="6 7" key="1">
    <citation type="submission" date="2019-10" db="EMBL/GenBank/DDBJ databases">
        <title>Pseudomonas dajingensis sp. nov., isolated from the profound head ulcers of farmed Murray cod (Maccullochella peelii peelii).</title>
        <authorList>
            <person name="Liu Y."/>
        </authorList>
    </citation>
    <scope>NUCLEOTIDE SEQUENCE [LARGE SCALE GENOMIC DNA]</scope>
    <source>
        <strain evidence="6 7">MC042</strain>
    </source>
</reference>
<dbReference type="Pfam" id="PF00392">
    <property type="entry name" value="GntR"/>
    <property type="match status" value="1"/>
</dbReference>
<gene>
    <name evidence="6" type="ORF">GDH07_30045</name>
</gene>
<evidence type="ECO:0000256" key="2">
    <source>
        <dbReference type="ARBA" id="ARBA00023125"/>
    </source>
</evidence>
<keyword evidence="3" id="KW-0804">Transcription</keyword>
<name>A0A7X1PSA1_9PSED</name>
<dbReference type="SUPFAM" id="SSF46785">
    <property type="entry name" value="Winged helix' DNA-binding domain"/>
    <property type="match status" value="1"/>
</dbReference>
<dbReference type="InterPro" id="IPR011711">
    <property type="entry name" value="GntR_C"/>
</dbReference>
<dbReference type="InterPro" id="IPR036388">
    <property type="entry name" value="WH-like_DNA-bd_sf"/>
</dbReference>
<protein>
    <submittedName>
        <fullName evidence="6">FCD domain-containing protein</fullName>
    </submittedName>
</protein>
<keyword evidence="1" id="KW-0805">Transcription regulation</keyword>
<feature type="domain" description="HTH gntR-type" evidence="5">
    <location>
        <begin position="24"/>
        <end position="91"/>
    </location>
</feature>
<organism evidence="6 7">
    <name type="scientific">Pseudomonas piscis</name>
    <dbReference type="NCBI Taxonomy" id="2614538"/>
    <lineage>
        <taxon>Bacteria</taxon>
        <taxon>Pseudomonadati</taxon>
        <taxon>Pseudomonadota</taxon>
        <taxon>Gammaproteobacteria</taxon>
        <taxon>Pseudomonadales</taxon>
        <taxon>Pseudomonadaceae</taxon>
        <taxon>Pseudomonas</taxon>
    </lineage>
</organism>
<dbReference type="InterPro" id="IPR036390">
    <property type="entry name" value="WH_DNA-bd_sf"/>
</dbReference>
<dbReference type="SUPFAM" id="SSF48008">
    <property type="entry name" value="GntR ligand-binding domain-like"/>
    <property type="match status" value="1"/>
</dbReference>
<keyword evidence="2" id="KW-0238">DNA-binding</keyword>
<evidence type="ECO:0000313" key="7">
    <source>
        <dbReference type="Proteomes" id="UP000486534"/>
    </source>
</evidence>